<proteinExistence type="predicted"/>
<gene>
    <name evidence="3" type="primary">LOC100904600</name>
</gene>
<evidence type="ECO:0000313" key="2">
    <source>
        <dbReference type="Proteomes" id="UP000694867"/>
    </source>
</evidence>
<protein>
    <submittedName>
        <fullName evidence="3">Uncharacterized protein LOC100904600</fullName>
    </submittedName>
</protein>
<reference evidence="3" key="1">
    <citation type="submission" date="2025-08" db="UniProtKB">
        <authorList>
            <consortium name="RefSeq"/>
        </authorList>
    </citation>
    <scope>IDENTIFICATION</scope>
</reference>
<feature type="compositionally biased region" description="Polar residues" evidence="1">
    <location>
        <begin position="225"/>
        <end position="234"/>
    </location>
</feature>
<feature type="compositionally biased region" description="Basic and acidic residues" evidence="1">
    <location>
        <begin position="14"/>
        <end position="25"/>
    </location>
</feature>
<dbReference type="RefSeq" id="XP_003740041.1">
    <property type="nucleotide sequence ID" value="XM_003739993.1"/>
</dbReference>
<evidence type="ECO:0000256" key="1">
    <source>
        <dbReference type="SAM" id="MobiDB-lite"/>
    </source>
</evidence>
<organism evidence="2 3">
    <name type="scientific">Galendromus occidentalis</name>
    <name type="common">western predatory mite</name>
    <dbReference type="NCBI Taxonomy" id="34638"/>
    <lineage>
        <taxon>Eukaryota</taxon>
        <taxon>Metazoa</taxon>
        <taxon>Ecdysozoa</taxon>
        <taxon>Arthropoda</taxon>
        <taxon>Chelicerata</taxon>
        <taxon>Arachnida</taxon>
        <taxon>Acari</taxon>
        <taxon>Parasitiformes</taxon>
        <taxon>Mesostigmata</taxon>
        <taxon>Gamasina</taxon>
        <taxon>Phytoseioidea</taxon>
        <taxon>Phytoseiidae</taxon>
        <taxon>Typhlodrominae</taxon>
        <taxon>Galendromus</taxon>
    </lineage>
</organism>
<name>A0AAJ6VVM7_9ACAR</name>
<evidence type="ECO:0000313" key="3">
    <source>
        <dbReference type="RefSeq" id="XP_003740041.1"/>
    </source>
</evidence>
<accession>A0AAJ6VVM7</accession>
<feature type="region of interest" description="Disordered" evidence="1">
    <location>
        <begin position="152"/>
        <end position="188"/>
    </location>
</feature>
<dbReference type="GeneID" id="100904600"/>
<dbReference type="AlphaFoldDB" id="A0AAJ6VVM7"/>
<keyword evidence="2" id="KW-1185">Reference proteome</keyword>
<sequence>MSFCSGPVYRKRRHDEDSSGSDRPRSVSLKASAADSRSSVKKARKFVTWKDLKNQDESRGSRTGSWIEYRPHRVQIRKSKKSGQAGKLIDRFRQLPASFFVHLSQTPESAGSEWEIDSIEIKVLDEVVNDGGSEKRKERSFVITRESLAAGRNRRASAGSADLSQSTESDADERSPEEKITVKTRNTSQVAKDEMMALLRNRVKRVRRRKSSTGSMLNFLIDPQSDCSSYSSAD</sequence>
<feature type="compositionally biased region" description="Basic and acidic residues" evidence="1">
    <location>
        <begin position="172"/>
        <end position="181"/>
    </location>
</feature>
<dbReference type="KEGG" id="goe:100904600"/>
<dbReference type="Proteomes" id="UP000694867">
    <property type="component" value="Unplaced"/>
</dbReference>
<feature type="region of interest" description="Disordered" evidence="1">
    <location>
        <begin position="1"/>
        <end position="42"/>
    </location>
</feature>
<feature type="region of interest" description="Disordered" evidence="1">
    <location>
        <begin position="205"/>
        <end position="234"/>
    </location>
</feature>